<sequence length="185" mass="20716">MFWKKYRYEIYGVLFTAVAGTLLHFVYEWSGSAVIVGLFAPVNESVWEHIKLLFFPGLLFSVWDYFHASRRPASFLPSRTAGLTAGMAAIPLLFYAYTALLGTNHLALDIMVFLLGILLAFLISALLEKKISTTATALSGTKTRVLPFLSAVLIIIYLLLFFLFTFRPPQLPLFRDPVSGHFGIS</sequence>
<dbReference type="Proteomes" id="UP000260812">
    <property type="component" value="Unassembled WGS sequence"/>
</dbReference>
<keyword evidence="4" id="KW-1185">Reference proteome</keyword>
<dbReference type="Pfam" id="PF20122">
    <property type="entry name" value="DUF6512"/>
    <property type="match status" value="1"/>
</dbReference>
<reference evidence="3 5" key="1">
    <citation type="submission" date="2018-08" db="EMBL/GenBank/DDBJ databases">
        <title>A genome reference for cultivated species of the human gut microbiota.</title>
        <authorList>
            <person name="Zou Y."/>
            <person name="Xue W."/>
            <person name="Luo G."/>
        </authorList>
    </citation>
    <scope>NUCLEOTIDE SEQUENCE [LARGE SCALE GENOMIC DNA]</scope>
    <source>
        <strain evidence="3 5">AF26-4BH</strain>
        <strain evidence="2">TF05-5AC</strain>
    </source>
</reference>
<evidence type="ECO:0000313" key="2">
    <source>
        <dbReference type="EMBL" id="RGE56907.1"/>
    </source>
</evidence>
<dbReference type="Proteomes" id="UP000261166">
    <property type="component" value="Unassembled WGS sequence"/>
</dbReference>
<comment type="caution">
    <text evidence="3">The sequence shown here is derived from an EMBL/GenBank/DDBJ whole genome shotgun (WGS) entry which is preliminary data.</text>
</comment>
<accession>A0A3E3I6H7</accession>
<name>A0A3E3I6H7_9FIRM</name>
<dbReference type="GeneID" id="97989314"/>
<organism evidence="3 5">
    <name type="scientific">Eisenbergiella massiliensis</name>
    <dbReference type="NCBI Taxonomy" id="1720294"/>
    <lineage>
        <taxon>Bacteria</taxon>
        <taxon>Bacillati</taxon>
        <taxon>Bacillota</taxon>
        <taxon>Clostridia</taxon>
        <taxon>Lachnospirales</taxon>
        <taxon>Lachnospiraceae</taxon>
        <taxon>Eisenbergiella</taxon>
    </lineage>
</organism>
<keyword evidence="1" id="KW-0812">Transmembrane</keyword>
<evidence type="ECO:0000313" key="4">
    <source>
        <dbReference type="Proteomes" id="UP000260812"/>
    </source>
</evidence>
<evidence type="ECO:0000256" key="1">
    <source>
        <dbReference type="SAM" id="Phobius"/>
    </source>
</evidence>
<gene>
    <name evidence="3" type="ORF">DWY69_29260</name>
    <name evidence="2" type="ORF">DXC51_21220</name>
</gene>
<keyword evidence="1" id="KW-0472">Membrane</keyword>
<feature type="transmembrane region" description="Helical" evidence="1">
    <location>
        <begin position="50"/>
        <end position="68"/>
    </location>
</feature>
<evidence type="ECO:0000313" key="5">
    <source>
        <dbReference type="Proteomes" id="UP000261166"/>
    </source>
</evidence>
<dbReference type="RefSeq" id="WP_025490469.1">
    <property type="nucleotide sequence ID" value="NZ_CANNOQ010000383.1"/>
</dbReference>
<dbReference type="InterPro" id="IPR045407">
    <property type="entry name" value="DUF6512"/>
</dbReference>
<dbReference type="AlphaFoldDB" id="A0A3E3I6H7"/>
<proteinExistence type="predicted"/>
<feature type="transmembrane region" description="Helical" evidence="1">
    <location>
        <begin position="106"/>
        <end position="127"/>
    </location>
</feature>
<feature type="transmembrane region" description="Helical" evidence="1">
    <location>
        <begin position="12"/>
        <end position="30"/>
    </location>
</feature>
<dbReference type="EMBL" id="QVLV01000019">
    <property type="protein sequence ID" value="RGE56907.1"/>
    <property type="molecule type" value="Genomic_DNA"/>
</dbReference>
<keyword evidence="1" id="KW-1133">Transmembrane helix</keyword>
<protein>
    <submittedName>
        <fullName evidence="3">Uncharacterized protein</fullName>
    </submittedName>
</protein>
<dbReference type="OrthoDB" id="48209at2"/>
<dbReference type="EMBL" id="QVLU01000051">
    <property type="protein sequence ID" value="RGE61610.1"/>
    <property type="molecule type" value="Genomic_DNA"/>
</dbReference>
<feature type="transmembrane region" description="Helical" evidence="1">
    <location>
        <begin position="80"/>
        <end position="100"/>
    </location>
</feature>
<evidence type="ECO:0000313" key="3">
    <source>
        <dbReference type="EMBL" id="RGE61610.1"/>
    </source>
</evidence>
<feature type="transmembrane region" description="Helical" evidence="1">
    <location>
        <begin position="148"/>
        <end position="166"/>
    </location>
</feature>